<feature type="region of interest" description="Disordered" evidence="1">
    <location>
        <begin position="145"/>
        <end position="184"/>
    </location>
</feature>
<sequence>MSSNQQTAVIKVEEPQGKLSWIYLHSVTIPGIPSASRQFTKPCSYPYTSEKSSRQNEISLSVIRSILSDHFSLKATKAILEWRLTDSTESSCPLFTTRHKITDTTSTVGGQGFKIVFADSLDWAQKIMSNQSTLRKARQDARAHLKTTTHLTPPLFTGAGKLPRHQQHGISKRRRRGQPPYTQQPCLDIIDELRRRAEQHYKATGDVFGLLQAMQVQQFMMTGRRNSNTCHQQNIEPRCLSPSTISVCSGR</sequence>
<reference evidence="2" key="2">
    <citation type="submission" date="2023-05" db="EMBL/GenBank/DDBJ databases">
        <authorList>
            <consortium name="Lawrence Berkeley National Laboratory"/>
            <person name="Steindorff A."/>
            <person name="Hensen N."/>
            <person name="Bonometti L."/>
            <person name="Westerberg I."/>
            <person name="Brannstrom I.O."/>
            <person name="Guillou S."/>
            <person name="Cros-Aarteil S."/>
            <person name="Calhoun S."/>
            <person name="Haridas S."/>
            <person name="Kuo A."/>
            <person name="Mondo S."/>
            <person name="Pangilinan J."/>
            <person name="Riley R."/>
            <person name="Labutti K."/>
            <person name="Andreopoulos B."/>
            <person name="Lipzen A."/>
            <person name="Chen C."/>
            <person name="Yanf M."/>
            <person name="Daum C."/>
            <person name="Ng V."/>
            <person name="Clum A."/>
            <person name="Ohm R."/>
            <person name="Martin F."/>
            <person name="Silar P."/>
            <person name="Natvig D."/>
            <person name="Lalanne C."/>
            <person name="Gautier V."/>
            <person name="Ament-Velasquez S.L."/>
            <person name="Kruys A."/>
            <person name="Hutchinson M.I."/>
            <person name="Powell A.J."/>
            <person name="Barry K."/>
            <person name="Miller A.N."/>
            <person name="Grigoriev I.V."/>
            <person name="Debuchy R."/>
            <person name="Gladieux P."/>
            <person name="Thoren M.H."/>
            <person name="Johannesson H."/>
        </authorList>
    </citation>
    <scope>NUCLEOTIDE SEQUENCE</scope>
    <source>
        <strain evidence="2">CBS 892.96</strain>
    </source>
</reference>
<dbReference type="EMBL" id="MU866104">
    <property type="protein sequence ID" value="KAK4180094.1"/>
    <property type="molecule type" value="Genomic_DNA"/>
</dbReference>
<feature type="compositionally biased region" description="Low complexity" evidence="1">
    <location>
        <begin position="146"/>
        <end position="157"/>
    </location>
</feature>
<evidence type="ECO:0000313" key="3">
    <source>
        <dbReference type="Proteomes" id="UP001302321"/>
    </source>
</evidence>
<dbReference type="AlphaFoldDB" id="A0AAN6WDN3"/>
<reference evidence="2" key="1">
    <citation type="journal article" date="2023" name="Mol. Phylogenet. Evol.">
        <title>Genome-scale phylogeny and comparative genomics of the fungal order Sordariales.</title>
        <authorList>
            <person name="Hensen N."/>
            <person name="Bonometti L."/>
            <person name="Westerberg I."/>
            <person name="Brannstrom I.O."/>
            <person name="Guillou S."/>
            <person name="Cros-Aarteil S."/>
            <person name="Calhoun S."/>
            <person name="Haridas S."/>
            <person name="Kuo A."/>
            <person name="Mondo S."/>
            <person name="Pangilinan J."/>
            <person name="Riley R."/>
            <person name="LaButti K."/>
            <person name="Andreopoulos B."/>
            <person name="Lipzen A."/>
            <person name="Chen C."/>
            <person name="Yan M."/>
            <person name="Daum C."/>
            <person name="Ng V."/>
            <person name="Clum A."/>
            <person name="Steindorff A."/>
            <person name="Ohm R.A."/>
            <person name="Martin F."/>
            <person name="Silar P."/>
            <person name="Natvig D.O."/>
            <person name="Lalanne C."/>
            <person name="Gautier V."/>
            <person name="Ament-Velasquez S.L."/>
            <person name="Kruys A."/>
            <person name="Hutchinson M.I."/>
            <person name="Powell A.J."/>
            <person name="Barry K."/>
            <person name="Miller A.N."/>
            <person name="Grigoriev I.V."/>
            <person name="Debuchy R."/>
            <person name="Gladieux P."/>
            <person name="Hiltunen Thoren M."/>
            <person name="Johannesson H."/>
        </authorList>
    </citation>
    <scope>NUCLEOTIDE SEQUENCE</scope>
    <source>
        <strain evidence="2">CBS 892.96</strain>
    </source>
</reference>
<keyword evidence="3" id="KW-1185">Reference proteome</keyword>
<gene>
    <name evidence="2" type="ORF">QBC36DRAFT_46784</name>
</gene>
<name>A0AAN6WDN3_9PEZI</name>
<feature type="compositionally biased region" description="Basic residues" evidence="1">
    <location>
        <begin position="162"/>
        <end position="177"/>
    </location>
</feature>
<evidence type="ECO:0000256" key="1">
    <source>
        <dbReference type="SAM" id="MobiDB-lite"/>
    </source>
</evidence>
<evidence type="ECO:0000313" key="2">
    <source>
        <dbReference type="EMBL" id="KAK4180094.1"/>
    </source>
</evidence>
<proteinExistence type="predicted"/>
<dbReference type="Proteomes" id="UP001302321">
    <property type="component" value="Unassembled WGS sequence"/>
</dbReference>
<organism evidence="2 3">
    <name type="scientific">Triangularia setosa</name>
    <dbReference type="NCBI Taxonomy" id="2587417"/>
    <lineage>
        <taxon>Eukaryota</taxon>
        <taxon>Fungi</taxon>
        <taxon>Dikarya</taxon>
        <taxon>Ascomycota</taxon>
        <taxon>Pezizomycotina</taxon>
        <taxon>Sordariomycetes</taxon>
        <taxon>Sordariomycetidae</taxon>
        <taxon>Sordariales</taxon>
        <taxon>Podosporaceae</taxon>
        <taxon>Triangularia</taxon>
    </lineage>
</organism>
<comment type="caution">
    <text evidence="2">The sequence shown here is derived from an EMBL/GenBank/DDBJ whole genome shotgun (WGS) entry which is preliminary data.</text>
</comment>
<protein>
    <submittedName>
        <fullName evidence="2">Uncharacterized protein</fullName>
    </submittedName>
</protein>
<accession>A0AAN6WDN3</accession>